<dbReference type="KEGG" id="kla:KLLA0_E01299g"/>
<feature type="domain" description="Yeast cell wall synthesis Kre9/Knh1-like N-terminal" evidence="6">
    <location>
        <begin position="24"/>
        <end position="123"/>
    </location>
</feature>
<dbReference type="Pfam" id="PF05390">
    <property type="entry name" value="Kre9_KNH1_C"/>
    <property type="match status" value="1"/>
</dbReference>
<feature type="chain" id="PRO_5004272166" evidence="4">
    <location>
        <begin position="17"/>
        <end position="261"/>
    </location>
</feature>
<dbReference type="GO" id="GO:0031505">
    <property type="term" value="P:fungal-type cell wall organization"/>
    <property type="evidence" value="ECO:0007669"/>
    <property type="project" value="TreeGrafter"/>
</dbReference>
<name>Q6CPY2_KLULA</name>
<dbReference type="STRING" id="284590.Q6CPY2"/>
<dbReference type="FunCoup" id="Q6CPY2">
    <property type="interactions" value="60"/>
</dbReference>
<dbReference type="GO" id="GO:0006078">
    <property type="term" value="P:(1-&gt;6)-beta-D-glucan biosynthetic process"/>
    <property type="evidence" value="ECO:0007669"/>
    <property type="project" value="InterPro"/>
</dbReference>
<reference evidence="7 8" key="1">
    <citation type="journal article" date="2004" name="Nature">
        <title>Genome evolution in yeasts.</title>
        <authorList>
            <consortium name="Genolevures"/>
            <person name="Dujon B."/>
            <person name="Sherman D."/>
            <person name="Fischer G."/>
            <person name="Durrens P."/>
            <person name="Casaregola S."/>
            <person name="Lafontaine I."/>
            <person name="de Montigny J."/>
            <person name="Marck C."/>
            <person name="Neuveglise C."/>
            <person name="Talla E."/>
            <person name="Goffard N."/>
            <person name="Frangeul L."/>
            <person name="Aigle M."/>
            <person name="Anthouard V."/>
            <person name="Babour A."/>
            <person name="Barbe V."/>
            <person name="Barnay S."/>
            <person name="Blanchin S."/>
            <person name="Beckerich J.M."/>
            <person name="Beyne E."/>
            <person name="Bleykasten C."/>
            <person name="Boisrame A."/>
            <person name="Boyer J."/>
            <person name="Cattolico L."/>
            <person name="Confanioleri F."/>
            <person name="de Daruvar A."/>
            <person name="Despons L."/>
            <person name="Fabre E."/>
            <person name="Fairhead C."/>
            <person name="Ferry-Dumazet H."/>
            <person name="Groppi A."/>
            <person name="Hantraye F."/>
            <person name="Hennequin C."/>
            <person name="Jauniaux N."/>
            <person name="Joyet P."/>
            <person name="Kachouri R."/>
            <person name="Kerrest A."/>
            <person name="Koszul R."/>
            <person name="Lemaire M."/>
            <person name="Lesur I."/>
            <person name="Ma L."/>
            <person name="Muller H."/>
            <person name="Nicaud J.M."/>
            <person name="Nikolski M."/>
            <person name="Oztas S."/>
            <person name="Ozier-Kalogeropoulos O."/>
            <person name="Pellenz S."/>
            <person name="Potier S."/>
            <person name="Richard G.F."/>
            <person name="Straub M.L."/>
            <person name="Suleau A."/>
            <person name="Swennene D."/>
            <person name="Tekaia F."/>
            <person name="Wesolowski-Louvel M."/>
            <person name="Westhof E."/>
            <person name="Wirth B."/>
            <person name="Zeniou-Meyer M."/>
            <person name="Zivanovic I."/>
            <person name="Bolotin-Fukuhara M."/>
            <person name="Thierry A."/>
            <person name="Bouchier C."/>
            <person name="Caudron B."/>
            <person name="Scarpelli C."/>
            <person name="Gaillardin C."/>
            <person name="Weissenbach J."/>
            <person name="Wincker P."/>
            <person name="Souciet J.L."/>
        </authorList>
    </citation>
    <scope>NUCLEOTIDE SEQUENCE [LARGE SCALE GENOMIC DNA]</scope>
    <source>
        <strain evidence="8">ATCC 8585 / CBS 2359 / DSM 70799 / NBRC 1267 / NRRL Y-1140 / WM37</strain>
    </source>
</reference>
<comment type="similarity">
    <text evidence="2">Belongs to the KRE9/KNH1 family.</text>
</comment>
<evidence type="ECO:0000256" key="2">
    <source>
        <dbReference type="ARBA" id="ARBA00006816"/>
    </source>
</evidence>
<dbReference type="InterPro" id="IPR045328">
    <property type="entry name" value="Kre9/Knh1"/>
</dbReference>
<dbReference type="eggNOG" id="ENOG502S28F">
    <property type="taxonomic scope" value="Eukaryota"/>
</dbReference>
<dbReference type="AlphaFoldDB" id="Q6CPY2"/>
<proteinExistence type="inferred from homology"/>
<dbReference type="InterPro" id="IPR008659">
    <property type="entry name" value="Kre9/Knh1_C"/>
</dbReference>
<keyword evidence="3 4" id="KW-0732">Signal</keyword>
<dbReference type="Proteomes" id="UP000000598">
    <property type="component" value="Chromosome E"/>
</dbReference>
<dbReference type="GO" id="GO:0042546">
    <property type="term" value="P:cell wall biogenesis"/>
    <property type="evidence" value="ECO:0007669"/>
    <property type="project" value="InterPro"/>
</dbReference>
<sequence length="261" mass="28834">MRLLVLLLLYVCKVLADVSVTVPKPGSSYAASGGEVEIEIQWTDDETTPLLDEIIEYKFVLCTGSDSNIVPVDTLGPFKPSEVSDYKYQASFPATTAPDGTYFIQIYAAYKEGYTIHYSGRMKLSGMDGTLSVSAESVTDTDGPPKQISLDAASVDTRSFTIPYTKQTGISRFAPMQQQPGSTVTLETWSRRYATSAVSYFPSLINSLQQKTTITPGWSYTRPSDYNYATPAPFPTENGGWYDPKDRQTMSVRKLNVKRAI</sequence>
<feature type="signal peptide" evidence="4">
    <location>
        <begin position="1"/>
        <end position="16"/>
    </location>
</feature>
<evidence type="ECO:0000256" key="1">
    <source>
        <dbReference type="ARBA" id="ARBA00004010"/>
    </source>
</evidence>
<protein>
    <submittedName>
        <fullName evidence="7">KLLA0E01299p</fullName>
    </submittedName>
</protein>
<dbReference type="PANTHER" id="PTHR28154">
    <property type="entry name" value="CELL WALL SYNTHESIS PROTEIN KNH1-RELATED"/>
    <property type="match status" value="1"/>
</dbReference>
<evidence type="ECO:0000259" key="6">
    <source>
        <dbReference type="Pfam" id="PF10342"/>
    </source>
</evidence>
<dbReference type="HOGENOM" id="CLU_063732_1_0_1"/>
<comment type="function">
    <text evidence="1">Involved in cell wall beta(1-&gt;6) glucan synthesis.</text>
</comment>
<dbReference type="InterPro" id="IPR018466">
    <property type="entry name" value="Kre9/Knh1-like_N"/>
</dbReference>
<dbReference type="InParanoid" id="Q6CPY2"/>
<accession>Q6CPY2</accession>
<dbReference type="GO" id="GO:0005576">
    <property type="term" value="C:extracellular region"/>
    <property type="evidence" value="ECO:0007669"/>
    <property type="project" value="TreeGrafter"/>
</dbReference>
<evidence type="ECO:0000256" key="4">
    <source>
        <dbReference type="SAM" id="SignalP"/>
    </source>
</evidence>
<dbReference type="PaxDb" id="284590-Q6CPY2"/>
<dbReference type="OMA" id="YYYFQIY"/>
<dbReference type="Pfam" id="PF10342">
    <property type="entry name" value="Kre9_KNH"/>
    <property type="match status" value="1"/>
</dbReference>
<dbReference type="PANTHER" id="PTHR28154:SF1">
    <property type="entry name" value="CELL WALL SYNTHESIS PROTEIN KNH1-RELATED"/>
    <property type="match status" value="1"/>
</dbReference>
<evidence type="ECO:0000256" key="3">
    <source>
        <dbReference type="ARBA" id="ARBA00022729"/>
    </source>
</evidence>
<organism evidence="7 8">
    <name type="scientific">Kluyveromyces lactis (strain ATCC 8585 / CBS 2359 / DSM 70799 / NBRC 1267 / NRRL Y-1140 / WM37)</name>
    <name type="common">Yeast</name>
    <name type="synonym">Candida sphaerica</name>
    <dbReference type="NCBI Taxonomy" id="284590"/>
    <lineage>
        <taxon>Eukaryota</taxon>
        <taxon>Fungi</taxon>
        <taxon>Dikarya</taxon>
        <taxon>Ascomycota</taxon>
        <taxon>Saccharomycotina</taxon>
        <taxon>Saccharomycetes</taxon>
        <taxon>Saccharomycetales</taxon>
        <taxon>Saccharomycetaceae</taxon>
        <taxon>Kluyveromyces</taxon>
    </lineage>
</organism>
<evidence type="ECO:0000259" key="5">
    <source>
        <dbReference type="Pfam" id="PF05390"/>
    </source>
</evidence>
<dbReference type="EMBL" id="CR382125">
    <property type="protein sequence ID" value="CAG99094.1"/>
    <property type="molecule type" value="Genomic_DNA"/>
</dbReference>
<gene>
    <name evidence="7" type="ORF">KLLA0_E01299g</name>
</gene>
<evidence type="ECO:0000313" key="7">
    <source>
        <dbReference type="EMBL" id="CAG99094.1"/>
    </source>
</evidence>
<keyword evidence="8" id="KW-1185">Reference proteome</keyword>
<evidence type="ECO:0000313" key="8">
    <source>
        <dbReference type="Proteomes" id="UP000000598"/>
    </source>
</evidence>
<feature type="domain" description="Yeast cell wall synthesis Kre9/Knh1 C-terminal" evidence="5">
    <location>
        <begin position="156"/>
        <end position="256"/>
    </location>
</feature>